<dbReference type="SUPFAM" id="SSF57997">
    <property type="entry name" value="Tropomyosin"/>
    <property type="match status" value="1"/>
</dbReference>
<evidence type="ECO:0008006" key="8">
    <source>
        <dbReference type="Google" id="ProtNLM"/>
    </source>
</evidence>
<dbReference type="CDD" id="cd00052">
    <property type="entry name" value="EH"/>
    <property type="match status" value="3"/>
</dbReference>
<dbReference type="GO" id="GO:0005509">
    <property type="term" value="F:calcium ion binding"/>
    <property type="evidence" value="ECO:0007669"/>
    <property type="project" value="InterPro"/>
</dbReference>
<reference evidence="6" key="1">
    <citation type="submission" date="2022-12" db="EMBL/GenBank/DDBJ databases">
        <title>Genome assemblies of Blomia tropicalis.</title>
        <authorList>
            <person name="Cui Y."/>
        </authorList>
    </citation>
    <scope>NUCLEOTIDE SEQUENCE</scope>
    <source>
        <tissue evidence="6">Adult mites</tissue>
    </source>
</reference>
<organism evidence="6 7">
    <name type="scientific">Blomia tropicalis</name>
    <name type="common">Mite</name>
    <dbReference type="NCBI Taxonomy" id="40697"/>
    <lineage>
        <taxon>Eukaryota</taxon>
        <taxon>Metazoa</taxon>
        <taxon>Ecdysozoa</taxon>
        <taxon>Arthropoda</taxon>
        <taxon>Chelicerata</taxon>
        <taxon>Arachnida</taxon>
        <taxon>Acari</taxon>
        <taxon>Acariformes</taxon>
        <taxon>Sarcoptiformes</taxon>
        <taxon>Astigmata</taxon>
        <taxon>Glycyphagoidea</taxon>
        <taxon>Echimyopodidae</taxon>
        <taxon>Blomia</taxon>
    </lineage>
</organism>
<keyword evidence="7" id="KW-1185">Reference proteome</keyword>
<dbReference type="SMART" id="SM00027">
    <property type="entry name" value="EH"/>
    <property type="match status" value="3"/>
</dbReference>
<accession>A0A9Q0RJI1</accession>
<dbReference type="Pfam" id="PF12763">
    <property type="entry name" value="EH"/>
    <property type="match status" value="3"/>
</dbReference>
<evidence type="ECO:0000256" key="1">
    <source>
        <dbReference type="ARBA" id="ARBA00022837"/>
    </source>
</evidence>
<evidence type="ECO:0000313" key="6">
    <source>
        <dbReference type="EMBL" id="KAJ6216370.1"/>
    </source>
</evidence>
<feature type="domain" description="EH" evidence="4">
    <location>
        <begin position="13"/>
        <end position="107"/>
    </location>
</feature>
<feature type="domain" description="EF-hand" evidence="5">
    <location>
        <begin position="149"/>
        <end position="184"/>
    </location>
</feature>
<dbReference type="InterPro" id="IPR000261">
    <property type="entry name" value="EH_dom"/>
</dbReference>
<feature type="compositionally biased region" description="Low complexity" evidence="3">
    <location>
        <begin position="704"/>
        <end position="721"/>
    </location>
</feature>
<dbReference type="PROSITE" id="PS50031">
    <property type="entry name" value="EH"/>
    <property type="match status" value="3"/>
</dbReference>
<dbReference type="OMA" id="VPFFMAS"/>
<evidence type="ECO:0000259" key="5">
    <source>
        <dbReference type="PROSITE" id="PS50222"/>
    </source>
</evidence>
<feature type="domain" description="EH" evidence="4">
    <location>
        <begin position="241"/>
        <end position="330"/>
    </location>
</feature>
<dbReference type="PANTHER" id="PTHR11216">
    <property type="entry name" value="EH DOMAIN"/>
    <property type="match status" value="1"/>
</dbReference>
<dbReference type="InterPro" id="IPR011992">
    <property type="entry name" value="EF-hand-dom_pair"/>
</dbReference>
<dbReference type="PANTHER" id="PTHR11216:SF176">
    <property type="entry name" value="EPIDERMAL GROWTH FACTOR RECEPTOR PATHWAY SUBSTRATE CLONE 15, ISOFORM A"/>
    <property type="match status" value="1"/>
</dbReference>
<feature type="region of interest" description="Disordered" evidence="3">
    <location>
        <begin position="573"/>
        <end position="721"/>
    </location>
</feature>
<dbReference type="GO" id="GO:0030132">
    <property type="term" value="C:clathrin coat of coated pit"/>
    <property type="evidence" value="ECO:0007669"/>
    <property type="project" value="TreeGrafter"/>
</dbReference>
<evidence type="ECO:0000313" key="7">
    <source>
        <dbReference type="Proteomes" id="UP001142055"/>
    </source>
</evidence>
<evidence type="ECO:0000256" key="2">
    <source>
        <dbReference type="SAM" id="Coils"/>
    </source>
</evidence>
<dbReference type="InterPro" id="IPR002048">
    <property type="entry name" value="EF_hand_dom"/>
</dbReference>
<dbReference type="AlphaFoldDB" id="A0A9Q0RJI1"/>
<protein>
    <recommendedName>
        <fullName evidence="8">Epidermal growth factor receptor substrate 15-like 1</fullName>
    </recommendedName>
</protein>
<dbReference type="PROSITE" id="PS00018">
    <property type="entry name" value="EF_HAND_1"/>
    <property type="match status" value="2"/>
</dbReference>
<name>A0A9Q0RJI1_BLOTA</name>
<feature type="compositionally biased region" description="Low complexity" evidence="3">
    <location>
        <begin position="686"/>
        <end position="695"/>
    </location>
</feature>
<feature type="coiled-coil region" evidence="2">
    <location>
        <begin position="356"/>
        <end position="495"/>
    </location>
</feature>
<dbReference type="EMBL" id="JAPWDV010000003">
    <property type="protein sequence ID" value="KAJ6216370.1"/>
    <property type="molecule type" value="Genomic_DNA"/>
</dbReference>
<keyword evidence="1" id="KW-0106">Calcium</keyword>
<proteinExistence type="predicted"/>
<feature type="domain" description="EH" evidence="4">
    <location>
        <begin position="117"/>
        <end position="199"/>
    </location>
</feature>
<evidence type="ECO:0000259" key="4">
    <source>
        <dbReference type="PROSITE" id="PS50031"/>
    </source>
</evidence>
<dbReference type="Gene3D" id="1.10.238.10">
    <property type="entry name" value="EF-hand"/>
    <property type="match status" value="3"/>
</dbReference>
<dbReference type="GO" id="GO:0016197">
    <property type="term" value="P:endosomal transport"/>
    <property type="evidence" value="ECO:0007669"/>
    <property type="project" value="TreeGrafter"/>
</dbReference>
<keyword evidence="2" id="KW-0175">Coiled coil</keyword>
<dbReference type="GO" id="GO:0006897">
    <property type="term" value="P:endocytosis"/>
    <property type="evidence" value="ECO:0007669"/>
    <property type="project" value="TreeGrafter"/>
</dbReference>
<dbReference type="PROSITE" id="PS50222">
    <property type="entry name" value="EF_HAND_2"/>
    <property type="match status" value="2"/>
</dbReference>
<dbReference type="SUPFAM" id="SSF47473">
    <property type="entry name" value="EF-hand"/>
    <property type="match status" value="3"/>
</dbReference>
<feature type="domain" description="EF-hand" evidence="5">
    <location>
        <begin position="240"/>
        <end position="275"/>
    </location>
</feature>
<dbReference type="InterPro" id="IPR018247">
    <property type="entry name" value="EF_Hand_1_Ca_BS"/>
</dbReference>
<comment type="caution">
    <text evidence="6">The sequence shown here is derived from an EMBL/GenBank/DDBJ whole genome shotgun (WGS) entry which is preliminary data.</text>
</comment>
<sequence>MDSISPNEIAGTHQSVYEQFFLKVNPTNSDIIKALDAATFLRKSGLNQLTLKTIWDLSDPNCLGHLDKKSFFISLKLIAMVQNGNPLNINNITVPLPPPIIDDNVLNLLDWEISKENIETYTNLYHSLNPIDGKLSGSKVKPHMMGSKLPVEMLTKIWDLSDIDQDGFLNMKEFILSCHLTAKASQGLILPPQLPSVLMNFDPSVGNKVITSLSPTTLSSPPNLSNEIETTVSQWIVSLEDKTKYDEDFAKLDKDKDGFVNGFDVKDTLMQSGLAQNVLAHIWNLCDIKRNGMLNSEQFSLANYFIKQKQNGFELPLQLAPNMVPPTLRPKPDGANSAEQINGATVPATSTGNKELDIITEEIKQLQLDKVKYEAEVTSEEASLRLKQSEVKSIQNEIETLAQMLKQLENQRNDASRRLDDLNNQLNVLEANLHDLKTKFCLETQKVENLNKQFIEQKKSIEEQEVDLGSKKKEFEELKNEEVSLESKLSLSKSEAEQASKTATDTQLEISQIKANVVELEEYERRVNEMLSDYDYAINNHDIVKIASLLPRSITPPPFVAMDAQPIDDLNVSKEFSSDPFADEDPFKDEDPFHSNKAPQDNFANFDAFENGGGGNKSDPFGFSPFDSANSGDAFRSESPTPALPPKKSKPPPRPPAPSKSNATNKTPSRAAPPPPVKDQSGATQSSFNSNFDPFSDNRDPFGSDSFSSQNFANFANFDKA</sequence>
<dbReference type="Proteomes" id="UP001142055">
    <property type="component" value="Chromosome 3"/>
</dbReference>
<gene>
    <name evidence="6" type="ORF">RDWZM_007527</name>
</gene>
<dbReference type="Gene3D" id="1.10.287.1490">
    <property type="match status" value="1"/>
</dbReference>
<dbReference type="GO" id="GO:0045296">
    <property type="term" value="F:cadherin binding"/>
    <property type="evidence" value="ECO:0007669"/>
    <property type="project" value="TreeGrafter"/>
</dbReference>
<evidence type="ECO:0000256" key="3">
    <source>
        <dbReference type="SAM" id="MobiDB-lite"/>
    </source>
</evidence>